<gene>
    <name evidence="1" type="ORF">METZ01_LOCUS442855</name>
</gene>
<evidence type="ECO:0000313" key="1">
    <source>
        <dbReference type="EMBL" id="SVD90001.1"/>
    </source>
</evidence>
<dbReference type="EMBL" id="UINC01180678">
    <property type="protein sequence ID" value="SVD90001.1"/>
    <property type="molecule type" value="Genomic_DNA"/>
</dbReference>
<name>A0A382Z3G6_9ZZZZ</name>
<dbReference type="InterPro" id="IPR015422">
    <property type="entry name" value="PyrdxlP-dep_Trfase_small"/>
</dbReference>
<evidence type="ECO:0008006" key="2">
    <source>
        <dbReference type="Google" id="ProtNLM"/>
    </source>
</evidence>
<organism evidence="1">
    <name type="scientific">marine metagenome</name>
    <dbReference type="NCBI Taxonomy" id="408172"/>
    <lineage>
        <taxon>unclassified sequences</taxon>
        <taxon>metagenomes</taxon>
        <taxon>ecological metagenomes</taxon>
    </lineage>
</organism>
<accession>A0A382Z3G6</accession>
<sequence>MQSISGDESLHLEFFDSSSLLNPSAAKKGGDDPIFAWFKRYLNAKEEGKDAVNGTLGSLLLNNGELALNQVVMDSLRNQKGYDMAGYAPLRGIPSFRELAINLALGPHRDDIHT</sequence>
<protein>
    <recommendedName>
        <fullName evidence="2">Aminotransferase class I/classII domain-containing protein</fullName>
    </recommendedName>
</protein>
<reference evidence="1" key="1">
    <citation type="submission" date="2018-05" db="EMBL/GenBank/DDBJ databases">
        <authorList>
            <person name="Lanie J.A."/>
            <person name="Ng W.-L."/>
            <person name="Kazmierczak K.M."/>
            <person name="Andrzejewski T.M."/>
            <person name="Davidsen T.M."/>
            <person name="Wayne K.J."/>
            <person name="Tettelin H."/>
            <person name="Glass J.I."/>
            <person name="Rusch D."/>
            <person name="Podicherti R."/>
            <person name="Tsui H.-C.T."/>
            <person name="Winkler M.E."/>
        </authorList>
    </citation>
    <scope>NUCLEOTIDE SEQUENCE</scope>
</reference>
<dbReference type="AlphaFoldDB" id="A0A382Z3G6"/>
<dbReference type="Gene3D" id="3.90.1150.10">
    <property type="entry name" value="Aspartate Aminotransferase, domain 1"/>
    <property type="match status" value="1"/>
</dbReference>
<feature type="non-terminal residue" evidence="1">
    <location>
        <position position="114"/>
    </location>
</feature>
<proteinExistence type="predicted"/>